<protein>
    <submittedName>
        <fullName evidence="2">GroES-like protein</fullName>
    </submittedName>
</protein>
<dbReference type="SMART" id="SM00829">
    <property type="entry name" value="PKS_ER"/>
    <property type="match status" value="1"/>
</dbReference>
<dbReference type="InterPro" id="IPR013154">
    <property type="entry name" value="ADH-like_N"/>
</dbReference>
<gene>
    <name evidence="2" type="ORF">K435DRAFT_843626</name>
</gene>
<dbReference type="InterPro" id="IPR047122">
    <property type="entry name" value="Trans-enoyl_RdTase-like"/>
</dbReference>
<dbReference type="InterPro" id="IPR011032">
    <property type="entry name" value="GroES-like_sf"/>
</dbReference>
<proteinExistence type="predicted"/>
<evidence type="ECO:0000313" key="3">
    <source>
        <dbReference type="Proteomes" id="UP000297245"/>
    </source>
</evidence>
<dbReference type="CDD" id="cd08249">
    <property type="entry name" value="enoyl_reductase_like"/>
    <property type="match status" value="1"/>
</dbReference>
<accession>A0A4S8L787</accession>
<dbReference type="PANTHER" id="PTHR45348:SF7">
    <property type="entry name" value="ZINC BINDING OXIDOREDUCTASE, PUTATIVE-RELATED"/>
    <property type="match status" value="1"/>
</dbReference>
<dbReference type="Pfam" id="PF08240">
    <property type="entry name" value="ADH_N"/>
    <property type="match status" value="1"/>
</dbReference>
<dbReference type="OrthoDB" id="10257049at2759"/>
<dbReference type="EMBL" id="ML179596">
    <property type="protein sequence ID" value="THU84489.1"/>
    <property type="molecule type" value="Genomic_DNA"/>
</dbReference>
<evidence type="ECO:0000313" key="2">
    <source>
        <dbReference type="EMBL" id="THU84489.1"/>
    </source>
</evidence>
<dbReference type="InterPro" id="IPR020843">
    <property type="entry name" value="ER"/>
</dbReference>
<dbReference type="Pfam" id="PF00107">
    <property type="entry name" value="ADH_zinc_N"/>
    <property type="match status" value="1"/>
</dbReference>
<dbReference type="GO" id="GO:0016651">
    <property type="term" value="F:oxidoreductase activity, acting on NAD(P)H"/>
    <property type="evidence" value="ECO:0007669"/>
    <property type="project" value="InterPro"/>
</dbReference>
<organism evidence="2 3">
    <name type="scientific">Dendrothele bispora (strain CBS 962.96)</name>
    <dbReference type="NCBI Taxonomy" id="1314807"/>
    <lineage>
        <taxon>Eukaryota</taxon>
        <taxon>Fungi</taxon>
        <taxon>Dikarya</taxon>
        <taxon>Basidiomycota</taxon>
        <taxon>Agaricomycotina</taxon>
        <taxon>Agaricomycetes</taxon>
        <taxon>Agaricomycetidae</taxon>
        <taxon>Agaricales</taxon>
        <taxon>Agaricales incertae sedis</taxon>
        <taxon>Dendrothele</taxon>
    </lineage>
</organism>
<dbReference type="SUPFAM" id="SSF50129">
    <property type="entry name" value="GroES-like"/>
    <property type="match status" value="1"/>
</dbReference>
<dbReference type="PANTHER" id="PTHR45348">
    <property type="entry name" value="HYPOTHETICAL OXIDOREDUCTASE (EUROFUNG)"/>
    <property type="match status" value="1"/>
</dbReference>
<evidence type="ECO:0000259" key="1">
    <source>
        <dbReference type="SMART" id="SM00829"/>
    </source>
</evidence>
<dbReference type="Gene3D" id="3.90.180.10">
    <property type="entry name" value="Medium-chain alcohol dehydrogenases, catalytic domain"/>
    <property type="match status" value="1"/>
</dbReference>
<dbReference type="Proteomes" id="UP000297245">
    <property type="component" value="Unassembled WGS sequence"/>
</dbReference>
<sequence>MSTIPTSQLGVFIESAAPSYTVKELAVAKPVSGQVLIKIHAVAVNPTDWKIVKFGVAKPGFGIGNDFAGEVVALGADVKGFSIGDRVAGWVHGGFQETQFAFQEYLPARSDLLMKIPPNVSYEEAATIPVASTTAAIGMNRLVQFPQRPPLGKTILVSGGASSVGMFVIQFASLTGMRVIATASPKNFDLVKSLGASAVIDYHAPDAVQQILDAAGPAGVDYAYDAISFGDSVKIASEVVKAKKEGARRVAVVLPIPPATLDPLVEYHPVGIQTIFNIPFQFLGVNIPPIPADYETALITYRTLNDWLSKEIFKANPVMLRENGIKGIPEGITDVMSGKVSGSKLVFKV</sequence>
<dbReference type="Gene3D" id="3.40.50.720">
    <property type="entry name" value="NAD(P)-binding Rossmann-like Domain"/>
    <property type="match status" value="1"/>
</dbReference>
<dbReference type="InterPro" id="IPR013149">
    <property type="entry name" value="ADH-like_C"/>
</dbReference>
<dbReference type="AlphaFoldDB" id="A0A4S8L787"/>
<feature type="domain" description="Enoyl reductase (ER)" evidence="1">
    <location>
        <begin position="15"/>
        <end position="347"/>
    </location>
</feature>
<dbReference type="SUPFAM" id="SSF51735">
    <property type="entry name" value="NAD(P)-binding Rossmann-fold domains"/>
    <property type="match status" value="1"/>
</dbReference>
<dbReference type="InterPro" id="IPR036291">
    <property type="entry name" value="NAD(P)-bd_dom_sf"/>
</dbReference>
<reference evidence="2 3" key="1">
    <citation type="journal article" date="2019" name="Nat. Ecol. Evol.">
        <title>Megaphylogeny resolves global patterns of mushroom evolution.</title>
        <authorList>
            <person name="Varga T."/>
            <person name="Krizsan K."/>
            <person name="Foldi C."/>
            <person name="Dima B."/>
            <person name="Sanchez-Garcia M."/>
            <person name="Sanchez-Ramirez S."/>
            <person name="Szollosi G.J."/>
            <person name="Szarkandi J.G."/>
            <person name="Papp V."/>
            <person name="Albert L."/>
            <person name="Andreopoulos W."/>
            <person name="Angelini C."/>
            <person name="Antonin V."/>
            <person name="Barry K.W."/>
            <person name="Bougher N.L."/>
            <person name="Buchanan P."/>
            <person name="Buyck B."/>
            <person name="Bense V."/>
            <person name="Catcheside P."/>
            <person name="Chovatia M."/>
            <person name="Cooper J."/>
            <person name="Damon W."/>
            <person name="Desjardin D."/>
            <person name="Finy P."/>
            <person name="Geml J."/>
            <person name="Haridas S."/>
            <person name="Hughes K."/>
            <person name="Justo A."/>
            <person name="Karasinski D."/>
            <person name="Kautmanova I."/>
            <person name="Kiss B."/>
            <person name="Kocsube S."/>
            <person name="Kotiranta H."/>
            <person name="LaButti K.M."/>
            <person name="Lechner B.E."/>
            <person name="Liimatainen K."/>
            <person name="Lipzen A."/>
            <person name="Lukacs Z."/>
            <person name="Mihaltcheva S."/>
            <person name="Morgado L.N."/>
            <person name="Niskanen T."/>
            <person name="Noordeloos M.E."/>
            <person name="Ohm R.A."/>
            <person name="Ortiz-Santana B."/>
            <person name="Ovrebo C."/>
            <person name="Racz N."/>
            <person name="Riley R."/>
            <person name="Savchenko A."/>
            <person name="Shiryaev A."/>
            <person name="Soop K."/>
            <person name="Spirin V."/>
            <person name="Szebenyi C."/>
            <person name="Tomsovsky M."/>
            <person name="Tulloss R.E."/>
            <person name="Uehling J."/>
            <person name="Grigoriev I.V."/>
            <person name="Vagvolgyi C."/>
            <person name="Papp T."/>
            <person name="Martin F.M."/>
            <person name="Miettinen O."/>
            <person name="Hibbett D.S."/>
            <person name="Nagy L.G."/>
        </authorList>
    </citation>
    <scope>NUCLEOTIDE SEQUENCE [LARGE SCALE GENOMIC DNA]</scope>
    <source>
        <strain evidence="2 3">CBS 962.96</strain>
    </source>
</reference>
<name>A0A4S8L787_DENBC</name>
<keyword evidence="3" id="KW-1185">Reference proteome</keyword>